<organism evidence="2 3">
    <name type="scientific">Aristolochia fimbriata</name>
    <name type="common">White veined hardy Dutchman's pipe vine</name>
    <dbReference type="NCBI Taxonomy" id="158543"/>
    <lineage>
        <taxon>Eukaryota</taxon>
        <taxon>Viridiplantae</taxon>
        <taxon>Streptophyta</taxon>
        <taxon>Embryophyta</taxon>
        <taxon>Tracheophyta</taxon>
        <taxon>Spermatophyta</taxon>
        <taxon>Magnoliopsida</taxon>
        <taxon>Magnoliidae</taxon>
        <taxon>Piperales</taxon>
        <taxon>Aristolochiaceae</taxon>
        <taxon>Aristolochia</taxon>
    </lineage>
</organism>
<feature type="region of interest" description="Disordered" evidence="1">
    <location>
        <begin position="1"/>
        <end position="51"/>
    </location>
</feature>
<dbReference type="AlphaFoldDB" id="A0AAV7E359"/>
<accession>A0AAV7E359</accession>
<proteinExistence type="predicted"/>
<sequence length="237" mass="27538">MEEPKKPKSIIDPHLMGSTEEKEERPSLPYQQKQHKRDRDPHSKDLSLTTGHNRLQIAKNVLSKGFKNLLSRSIFTYKSSFEPKEFKQLAVRRIHQFKLEQLYAFIGNVNKSIHAEHKYFHPIGKITISKLAGSRQLSSQNNSTRHIRGYPVRVSWKEPGEVFRGPVRAEHVALAFPEERGRAPDGEPDLRGINFAWRDSDHGEKLRTATKRTAVFRSFDNFFLHEFKKCCDINCFL</sequence>
<name>A0AAV7E359_ARIFI</name>
<reference evidence="2 3" key="1">
    <citation type="submission" date="2021-07" db="EMBL/GenBank/DDBJ databases">
        <title>The Aristolochia fimbriata genome: insights into angiosperm evolution, floral development and chemical biosynthesis.</title>
        <authorList>
            <person name="Jiao Y."/>
        </authorList>
    </citation>
    <scope>NUCLEOTIDE SEQUENCE [LARGE SCALE GENOMIC DNA]</scope>
    <source>
        <strain evidence="2">IBCAS-2021</strain>
        <tissue evidence="2">Leaf</tissue>
    </source>
</reference>
<comment type="caution">
    <text evidence="2">The sequence shown here is derived from an EMBL/GenBank/DDBJ whole genome shotgun (WGS) entry which is preliminary data.</text>
</comment>
<evidence type="ECO:0008006" key="4">
    <source>
        <dbReference type="Google" id="ProtNLM"/>
    </source>
</evidence>
<protein>
    <recommendedName>
        <fullName evidence="4">Ribosomal protein S3</fullName>
    </recommendedName>
</protein>
<evidence type="ECO:0000256" key="1">
    <source>
        <dbReference type="SAM" id="MobiDB-lite"/>
    </source>
</evidence>
<feature type="compositionally biased region" description="Basic and acidic residues" evidence="1">
    <location>
        <begin position="1"/>
        <end position="11"/>
    </location>
</feature>
<keyword evidence="3" id="KW-1185">Reference proteome</keyword>
<evidence type="ECO:0000313" key="3">
    <source>
        <dbReference type="Proteomes" id="UP000825729"/>
    </source>
</evidence>
<dbReference type="EMBL" id="JAINDJ010000006">
    <property type="protein sequence ID" value="KAG9443273.1"/>
    <property type="molecule type" value="Genomic_DNA"/>
</dbReference>
<gene>
    <name evidence="2" type="ORF">H6P81_014613</name>
</gene>
<dbReference type="Proteomes" id="UP000825729">
    <property type="component" value="Unassembled WGS sequence"/>
</dbReference>
<evidence type="ECO:0000313" key="2">
    <source>
        <dbReference type="EMBL" id="KAG9443273.1"/>
    </source>
</evidence>